<proteinExistence type="predicted"/>
<feature type="transmembrane region" description="Helical" evidence="2">
    <location>
        <begin position="231"/>
        <end position="253"/>
    </location>
</feature>
<dbReference type="Pfam" id="PF07885">
    <property type="entry name" value="Ion_trans_2"/>
    <property type="match status" value="1"/>
</dbReference>
<feature type="transmembrane region" description="Helical" evidence="2">
    <location>
        <begin position="273"/>
        <end position="290"/>
    </location>
</feature>
<comment type="caution">
    <text evidence="4">The sequence shown here is derived from an EMBL/GenBank/DDBJ whole genome shotgun (WGS) entry which is preliminary data.</text>
</comment>
<evidence type="ECO:0000256" key="2">
    <source>
        <dbReference type="SAM" id="Phobius"/>
    </source>
</evidence>
<protein>
    <submittedName>
        <fullName evidence="4">Potassium transporter Kef</fullName>
    </submittedName>
</protein>
<evidence type="ECO:0000313" key="5">
    <source>
        <dbReference type="Proteomes" id="UP000194841"/>
    </source>
</evidence>
<keyword evidence="2" id="KW-0472">Membrane</keyword>
<dbReference type="PANTHER" id="PTHR47485">
    <property type="entry name" value="THYLAKOID LUMENAL 17.4 KDA PROTEIN, CHLOROPLASTIC"/>
    <property type="match status" value="1"/>
</dbReference>
<gene>
    <name evidence="4" type="ORF">B1199_00970</name>
</gene>
<dbReference type="Gene3D" id="1.10.287.70">
    <property type="match status" value="1"/>
</dbReference>
<feature type="domain" description="Potassium channel" evidence="3">
    <location>
        <begin position="237"/>
        <end position="325"/>
    </location>
</feature>
<keyword evidence="2" id="KW-1133">Transmembrane helix</keyword>
<organism evidence="4 5">
    <name type="scientific">Pseudoalteromonas ulvae</name>
    <dbReference type="NCBI Taxonomy" id="107327"/>
    <lineage>
        <taxon>Bacteria</taxon>
        <taxon>Pseudomonadati</taxon>
        <taxon>Pseudomonadota</taxon>
        <taxon>Gammaproteobacteria</taxon>
        <taxon>Alteromonadales</taxon>
        <taxon>Pseudoalteromonadaceae</taxon>
        <taxon>Pseudoalteromonas</taxon>
    </lineage>
</organism>
<evidence type="ECO:0000313" key="4">
    <source>
        <dbReference type="EMBL" id="OUL58886.1"/>
    </source>
</evidence>
<evidence type="ECO:0000256" key="1">
    <source>
        <dbReference type="ARBA" id="ARBA00022737"/>
    </source>
</evidence>
<evidence type="ECO:0000259" key="3">
    <source>
        <dbReference type="Pfam" id="PF07885"/>
    </source>
</evidence>
<reference evidence="4 5" key="1">
    <citation type="submission" date="2017-02" db="EMBL/GenBank/DDBJ databases">
        <title>Pseudoalteromonas ulvae TC14 Genome.</title>
        <authorList>
            <person name="Molmeret M."/>
        </authorList>
    </citation>
    <scope>NUCLEOTIDE SEQUENCE [LARGE SCALE GENOMIC DNA]</scope>
    <source>
        <strain evidence="4">TC14</strain>
    </source>
</reference>
<dbReference type="OrthoDB" id="9813518at2"/>
<keyword evidence="2" id="KW-0812">Transmembrane</keyword>
<dbReference type="AlphaFoldDB" id="A0A244CTV8"/>
<dbReference type="EMBL" id="MWPV01000001">
    <property type="protein sequence ID" value="OUL58886.1"/>
    <property type="molecule type" value="Genomic_DNA"/>
</dbReference>
<dbReference type="Pfam" id="PF00805">
    <property type="entry name" value="Pentapeptide"/>
    <property type="match status" value="1"/>
</dbReference>
<dbReference type="Gene3D" id="2.160.20.80">
    <property type="entry name" value="E3 ubiquitin-protein ligase SopA"/>
    <property type="match status" value="1"/>
</dbReference>
<dbReference type="InterPro" id="IPR001646">
    <property type="entry name" value="5peptide_repeat"/>
</dbReference>
<sequence>MTQKPICKYCSPDGKKCQEIDMGTGFCFWHDEKFDKSGLDLKDKLERYALNGGLMQGLKLKRANLVGLNLVRRGSKEGYDLSFGDFYRANLHGAHLFNTKLTHCSLMKADLRDANLHCCKLQHTNMLGIKLIGARIDNMTVGDVIQQERFAKEALQQGDHEAALDYYEQSEEIYRDLRKAAEHQGLFEVAGAFTHKEMIMRRYQQPKYSKRRIVSKFVDLLCGYGEKPTNVIFFSLSLIFISAIAYFFLGVNFGDELIQFSLQQSAEQNMSDFFNSLYYSVVTFTTLGYGDITPVGYSRLIAAIEAFCGSFTLALFVVVFVKKMTR</sequence>
<dbReference type="InterPro" id="IPR013099">
    <property type="entry name" value="K_chnl_dom"/>
</dbReference>
<dbReference type="RefSeq" id="WP_086742264.1">
    <property type="nucleotide sequence ID" value="NZ_MWPV01000001.1"/>
</dbReference>
<name>A0A244CTV8_PSEDV</name>
<dbReference type="Proteomes" id="UP000194841">
    <property type="component" value="Unassembled WGS sequence"/>
</dbReference>
<dbReference type="PANTHER" id="PTHR47485:SF1">
    <property type="entry name" value="THYLAKOID LUMENAL 17.4 KDA PROTEIN, CHLOROPLASTIC"/>
    <property type="match status" value="1"/>
</dbReference>
<keyword evidence="1" id="KW-0677">Repeat</keyword>
<accession>A0A244CTV8</accession>
<dbReference type="SUPFAM" id="SSF141571">
    <property type="entry name" value="Pentapeptide repeat-like"/>
    <property type="match status" value="1"/>
</dbReference>
<keyword evidence="5" id="KW-1185">Reference proteome</keyword>
<feature type="transmembrane region" description="Helical" evidence="2">
    <location>
        <begin position="296"/>
        <end position="321"/>
    </location>
</feature>
<dbReference type="SUPFAM" id="SSF81324">
    <property type="entry name" value="Voltage-gated potassium channels"/>
    <property type="match status" value="1"/>
</dbReference>